<dbReference type="SUPFAM" id="SSF54427">
    <property type="entry name" value="NTF2-like"/>
    <property type="match status" value="1"/>
</dbReference>
<dbReference type="Gene3D" id="3.10.450.50">
    <property type="match status" value="1"/>
</dbReference>
<name>A0A317E060_9PROT</name>
<dbReference type="AlphaFoldDB" id="A0A317E060"/>
<organism evidence="2 3">
    <name type="scientific">Zavarzinia aquatilis</name>
    <dbReference type="NCBI Taxonomy" id="2211142"/>
    <lineage>
        <taxon>Bacteria</taxon>
        <taxon>Pseudomonadati</taxon>
        <taxon>Pseudomonadota</taxon>
        <taxon>Alphaproteobacteria</taxon>
        <taxon>Rhodospirillales</taxon>
        <taxon>Zavarziniaceae</taxon>
        <taxon>Zavarzinia</taxon>
    </lineage>
</organism>
<evidence type="ECO:0000259" key="1">
    <source>
        <dbReference type="Pfam" id="PF13577"/>
    </source>
</evidence>
<dbReference type="Proteomes" id="UP000245461">
    <property type="component" value="Unassembled WGS sequence"/>
</dbReference>
<evidence type="ECO:0000313" key="2">
    <source>
        <dbReference type="EMBL" id="PWR19516.1"/>
    </source>
</evidence>
<protein>
    <recommendedName>
        <fullName evidence="1">SnoaL-like domain-containing protein</fullName>
    </recommendedName>
</protein>
<dbReference type="Pfam" id="PF13577">
    <property type="entry name" value="SnoaL_4"/>
    <property type="match status" value="1"/>
</dbReference>
<reference evidence="2 3" key="1">
    <citation type="submission" date="2018-05" db="EMBL/GenBank/DDBJ databases">
        <title>Zavarzinia sp. HR-AS.</title>
        <authorList>
            <person name="Lee Y."/>
            <person name="Jeon C.O."/>
        </authorList>
    </citation>
    <scope>NUCLEOTIDE SEQUENCE [LARGE SCALE GENOMIC DNA]</scope>
    <source>
        <strain evidence="2 3">HR-AS</strain>
    </source>
</reference>
<dbReference type="EMBL" id="QGLE01000011">
    <property type="protein sequence ID" value="PWR19516.1"/>
    <property type="molecule type" value="Genomic_DNA"/>
</dbReference>
<feature type="domain" description="SnoaL-like" evidence="1">
    <location>
        <begin position="15"/>
        <end position="144"/>
    </location>
</feature>
<dbReference type="InterPro" id="IPR037401">
    <property type="entry name" value="SnoaL-like"/>
</dbReference>
<gene>
    <name evidence="2" type="ORF">DKG74_17145</name>
</gene>
<evidence type="ECO:0000313" key="3">
    <source>
        <dbReference type="Proteomes" id="UP000245461"/>
    </source>
</evidence>
<comment type="caution">
    <text evidence="2">The sequence shown here is derived from an EMBL/GenBank/DDBJ whole genome shotgun (WGS) entry which is preliminary data.</text>
</comment>
<accession>A0A317E060</accession>
<dbReference type="InterPro" id="IPR032710">
    <property type="entry name" value="NTF2-like_dom_sf"/>
</dbReference>
<proteinExistence type="predicted"/>
<keyword evidence="3" id="KW-1185">Reference proteome</keyword>
<sequence length="161" mass="18187">MIVARTAALEGRLDRLESAEAIRDLVGRYALGADRRNDPAIFRDLFTEDAVWEAEGFGRHEGRETILDAISSIAREQIVWTLHFMTSPIIEIDEGGDTARCRWWLWETSKIAARPGDAPVAHWLGGTYDSRLRRVDGVWRFRHVTLALSLISPHADGFTTV</sequence>